<dbReference type="FunFam" id="3.40.50.1820:FF:000010">
    <property type="entry name" value="Acyl-protein thioesterase 2"/>
    <property type="match status" value="1"/>
</dbReference>
<evidence type="ECO:0000256" key="9">
    <source>
        <dbReference type="ARBA" id="ARBA00023098"/>
    </source>
</evidence>
<evidence type="ECO:0000256" key="7">
    <source>
        <dbReference type="ARBA" id="ARBA00022801"/>
    </source>
</evidence>
<evidence type="ECO:0000256" key="10">
    <source>
        <dbReference type="ARBA" id="ARBA00029392"/>
    </source>
</evidence>
<keyword evidence="5" id="KW-0719">Serine esterase</keyword>
<keyword evidence="8" id="KW-0276">Fatty acid metabolism</keyword>
<dbReference type="InterPro" id="IPR050565">
    <property type="entry name" value="LYPA1-2/EST-like"/>
</dbReference>
<evidence type="ECO:0000256" key="4">
    <source>
        <dbReference type="ARBA" id="ARBA00014923"/>
    </source>
</evidence>
<dbReference type="GO" id="GO:0008474">
    <property type="term" value="F:palmitoyl-(protein) hydrolase activity"/>
    <property type="evidence" value="ECO:0007669"/>
    <property type="project" value="UniProtKB-EC"/>
</dbReference>
<dbReference type="PANTHER" id="PTHR10655:SF17">
    <property type="entry name" value="LYSOPHOSPHOLIPASE-LIKE PROTEIN 1"/>
    <property type="match status" value="1"/>
</dbReference>
<keyword evidence="15" id="KW-1185">Reference proteome</keyword>
<evidence type="ECO:0000256" key="12">
    <source>
        <dbReference type="ARBA" id="ARBA00047337"/>
    </source>
</evidence>
<evidence type="ECO:0000256" key="5">
    <source>
        <dbReference type="ARBA" id="ARBA00022487"/>
    </source>
</evidence>
<dbReference type="GO" id="GO:0006631">
    <property type="term" value="P:fatty acid metabolic process"/>
    <property type="evidence" value="ECO:0007669"/>
    <property type="project" value="UniProtKB-KW"/>
</dbReference>
<accession>A0A8H7JAL3</accession>
<evidence type="ECO:0000313" key="14">
    <source>
        <dbReference type="EMBL" id="KAF9698628.1"/>
    </source>
</evidence>
<evidence type="ECO:0000313" key="15">
    <source>
        <dbReference type="Proteomes" id="UP000651452"/>
    </source>
</evidence>
<reference evidence="14" key="2">
    <citation type="submission" date="2020-09" db="EMBL/GenBank/DDBJ databases">
        <title>Reference genome assembly for Australian Ascochyta lentis isolate Al4.</title>
        <authorList>
            <person name="Lee R.C."/>
            <person name="Farfan-Caceres L.M."/>
            <person name="Debler J.W."/>
            <person name="Williams A.H."/>
            <person name="Henares B.M."/>
        </authorList>
    </citation>
    <scope>NUCLEOTIDE SEQUENCE</scope>
    <source>
        <strain evidence="14">Al4</strain>
    </source>
</reference>
<comment type="function">
    <text evidence="10">Hydrolyzes fatty acids from S-acylated cysteine residues in proteins with a strong preference for palmitoylated G-alpha proteins over other acyl substrates. Mediates the deacylation of G-alpha proteins such as GPA1 in vivo, but has weak or no activity toward palmitoylated Ras proteins. Has weak lysophospholipase activity in vitro; however such activity may not exist in vivo.</text>
</comment>
<comment type="similarity">
    <text evidence="2">Belongs to the AB hydrolase superfamily. AB hydrolase 2 family.</text>
</comment>
<keyword evidence="7" id="KW-0378">Hydrolase</keyword>
<proteinExistence type="inferred from homology"/>
<reference evidence="14" key="1">
    <citation type="submission" date="2018-12" db="EMBL/GenBank/DDBJ databases">
        <authorList>
            <person name="Syme R.A."/>
            <person name="Farfan-Caceres L."/>
            <person name="Lichtenzveig J."/>
        </authorList>
    </citation>
    <scope>NUCLEOTIDE SEQUENCE</scope>
    <source>
        <strain evidence="14">Al4</strain>
    </source>
</reference>
<dbReference type="GO" id="GO:0052689">
    <property type="term" value="F:carboxylic ester hydrolase activity"/>
    <property type="evidence" value="ECO:0007669"/>
    <property type="project" value="UniProtKB-KW"/>
</dbReference>
<dbReference type="InterPro" id="IPR029058">
    <property type="entry name" value="AB_hydrolase_fold"/>
</dbReference>
<feature type="domain" description="Phospholipase/carboxylesterase/thioesterase" evidence="13">
    <location>
        <begin position="11"/>
        <end position="228"/>
    </location>
</feature>
<dbReference type="PANTHER" id="PTHR10655">
    <property type="entry name" value="LYSOPHOSPHOLIPASE-RELATED"/>
    <property type="match status" value="1"/>
</dbReference>
<evidence type="ECO:0000256" key="1">
    <source>
        <dbReference type="ARBA" id="ARBA00004496"/>
    </source>
</evidence>
<dbReference type="InterPro" id="IPR003140">
    <property type="entry name" value="PLipase/COase/thioEstase"/>
</dbReference>
<evidence type="ECO:0000256" key="11">
    <source>
        <dbReference type="ARBA" id="ARBA00031195"/>
    </source>
</evidence>
<dbReference type="GO" id="GO:0005737">
    <property type="term" value="C:cytoplasm"/>
    <property type="evidence" value="ECO:0007669"/>
    <property type="project" value="UniProtKB-SubCell"/>
</dbReference>
<evidence type="ECO:0000256" key="8">
    <source>
        <dbReference type="ARBA" id="ARBA00022832"/>
    </source>
</evidence>
<dbReference type="AlphaFoldDB" id="A0A8H7JAL3"/>
<dbReference type="OrthoDB" id="2418081at2759"/>
<dbReference type="EMBL" id="RZGK01000006">
    <property type="protein sequence ID" value="KAF9698628.1"/>
    <property type="molecule type" value="Genomic_DNA"/>
</dbReference>
<evidence type="ECO:0000256" key="2">
    <source>
        <dbReference type="ARBA" id="ARBA00006499"/>
    </source>
</evidence>
<comment type="catalytic activity">
    <reaction evidence="12">
        <text>S-hexadecanoyl-L-cysteinyl-[protein] + H2O = L-cysteinyl-[protein] + hexadecanoate + H(+)</text>
        <dbReference type="Rhea" id="RHEA:19233"/>
        <dbReference type="Rhea" id="RHEA-COMP:10131"/>
        <dbReference type="Rhea" id="RHEA-COMP:11032"/>
        <dbReference type="ChEBI" id="CHEBI:7896"/>
        <dbReference type="ChEBI" id="CHEBI:15377"/>
        <dbReference type="ChEBI" id="CHEBI:15378"/>
        <dbReference type="ChEBI" id="CHEBI:29950"/>
        <dbReference type="ChEBI" id="CHEBI:74151"/>
        <dbReference type="EC" id="3.1.2.22"/>
    </reaction>
</comment>
<dbReference type="Proteomes" id="UP000651452">
    <property type="component" value="Unassembled WGS sequence"/>
</dbReference>
<gene>
    <name evidence="14" type="ORF">EKO04_003661</name>
</gene>
<dbReference type="Gene3D" id="3.40.50.1820">
    <property type="entry name" value="alpha/beta hydrolase"/>
    <property type="match status" value="1"/>
</dbReference>
<evidence type="ECO:0000256" key="6">
    <source>
        <dbReference type="ARBA" id="ARBA00022490"/>
    </source>
</evidence>
<dbReference type="SUPFAM" id="SSF53474">
    <property type="entry name" value="alpha/beta-Hydrolases"/>
    <property type="match status" value="1"/>
</dbReference>
<dbReference type="Pfam" id="PF02230">
    <property type="entry name" value="Abhydrolase_2"/>
    <property type="match status" value="1"/>
</dbReference>
<keyword evidence="9" id="KW-0443">Lipid metabolism</keyword>
<organism evidence="14 15">
    <name type="scientific">Ascochyta lentis</name>
    <dbReference type="NCBI Taxonomy" id="205686"/>
    <lineage>
        <taxon>Eukaryota</taxon>
        <taxon>Fungi</taxon>
        <taxon>Dikarya</taxon>
        <taxon>Ascomycota</taxon>
        <taxon>Pezizomycotina</taxon>
        <taxon>Dothideomycetes</taxon>
        <taxon>Pleosporomycetidae</taxon>
        <taxon>Pleosporales</taxon>
        <taxon>Pleosporineae</taxon>
        <taxon>Didymellaceae</taxon>
        <taxon>Ascochyta</taxon>
    </lineage>
</organism>
<evidence type="ECO:0000259" key="13">
    <source>
        <dbReference type="Pfam" id="PF02230"/>
    </source>
</evidence>
<name>A0A8H7JAL3_9PLEO</name>
<sequence length="242" mass="26638">MFRNMAGRSPLVVPALKKHTATVIVAHGLGDSGAGWIFLAENWRRRSKFEEVSFIFPNAPNIPITLNMGMSMPGWYDIKSLSTLTDREEDEAGIIKSRDYFHSLIDQEVAKGIPANRIVIGGFSQGGAMSLLSGVTYKNQLGGIFGLSCYLLLQKKIKDMIPTENPNQKTPIFMGHGDADQVVAYKYGKLSADELTSHGYKVDFRTYKGLVHSADADEIDHLEAYLKQQIPALGDAKADTSL</sequence>
<evidence type="ECO:0000256" key="3">
    <source>
        <dbReference type="ARBA" id="ARBA00012423"/>
    </source>
</evidence>
<keyword evidence="6" id="KW-0963">Cytoplasm</keyword>
<protein>
    <recommendedName>
        <fullName evidence="4">Acyl-protein thioesterase 1</fullName>
        <ecNumber evidence="3">3.1.2.22</ecNumber>
    </recommendedName>
    <alternativeName>
        <fullName evidence="11">Palmitoyl-protein hydrolase</fullName>
    </alternativeName>
</protein>
<comment type="subcellular location">
    <subcellularLocation>
        <location evidence="1">Cytoplasm</location>
    </subcellularLocation>
</comment>
<comment type="caution">
    <text evidence="14">The sequence shown here is derived from an EMBL/GenBank/DDBJ whole genome shotgun (WGS) entry which is preliminary data.</text>
</comment>
<dbReference type="EC" id="3.1.2.22" evidence="3"/>